<feature type="chain" id="PRO_5035911775" description="Apple domain-containing protein" evidence="1">
    <location>
        <begin position="19"/>
        <end position="132"/>
    </location>
</feature>
<comment type="caution">
    <text evidence="3">The sequence shown here is derived from an EMBL/GenBank/DDBJ whole genome shotgun (WGS) entry which is preliminary data.</text>
</comment>
<organism evidence="3 4">
    <name type="scientific">Paragonimus skrjabini miyazakii</name>
    <dbReference type="NCBI Taxonomy" id="59628"/>
    <lineage>
        <taxon>Eukaryota</taxon>
        <taxon>Metazoa</taxon>
        <taxon>Spiralia</taxon>
        <taxon>Lophotrochozoa</taxon>
        <taxon>Platyhelminthes</taxon>
        <taxon>Trematoda</taxon>
        <taxon>Digenea</taxon>
        <taxon>Plagiorchiida</taxon>
        <taxon>Troglotremata</taxon>
        <taxon>Troglotrematidae</taxon>
        <taxon>Paragonimus</taxon>
    </lineage>
</organism>
<evidence type="ECO:0000259" key="2">
    <source>
        <dbReference type="PROSITE" id="PS50948"/>
    </source>
</evidence>
<dbReference type="Gene3D" id="3.50.4.10">
    <property type="entry name" value="Hepatocyte Growth Factor"/>
    <property type="match status" value="1"/>
</dbReference>
<evidence type="ECO:0000313" key="3">
    <source>
        <dbReference type="EMBL" id="KAF7242681.1"/>
    </source>
</evidence>
<evidence type="ECO:0000256" key="1">
    <source>
        <dbReference type="SAM" id="SignalP"/>
    </source>
</evidence>
<accession>A0A8S9YFU8</accession>
<dbReference type="SUPFAM" id="SSF57414">
    <property type="entry name" value="Hairpin loop containing domain-like"/>
    <property type="match status" value="1"/>
</dbReference>
<keyword evidence="4" id="KW-1185">Reference proteome</keyword>
<evidence type="ECO:0000313" key="4">
    <source>
        <dbReference type="Proteomes" id="UP000822476"/>
    </source>
</evidence>
<reference evidence="3" key="1">
    <citation type="submission" date="2019-07" db="EMBL/GenBank/DDBJ databases">
        <title>Annotation for the trematode Paragonimus miyazaki's.</title>
        <authorList>
            <person name="Choi Y.-J."/>
        </authorList>
    </citation>
    <scope>NUCLEOTIDE SEQUENCE</scope>
    <source>
        <strain evidence="3">Japan</strain>
    </source>
</reference>
<dbReference type="Proteomes" id="UP000822476">
    <property type="component" value="Unassembled WGS sequence"/>
</dbReference>
<dbReference type="AlphaFoldDB" id="A0A8S9YFU8"/>
<dbReference type="EMBL" id="JTDE01006611">
    <property type="protein sequence ID" value="KAF7242681.1"/>
    <property type="molecule type" value="Genomic_DNA"/>
</dbReference>
<gene>
    <name evidence="3" type="ORF">EG68_10373</name>
</gene>
<feature type="domain" description="Apple" evidence="2">
    <location>
        <begin position="27"/>
        <end position="102"/>
    </location>
</feature>
<proteinExistence type="predicted"/>
<feature type="signal peptide" evidence="1">
    <location>
        <begin position="1"/>
        <end position="18"/>
    </location>
</feature>
<keyword evidence="1" id="KW-0732">Signal</keyword>
<dbReference type="InterPro" id="IPR003609">
    <property type="entry name" value="Pan_app"/>
</dbReference>
<name>A0A8S9YFU8_9TREM</name>
<dbReference type="PROSITE" id="PS50948">
    <property type="entry name" value="PAN"/>
    <property type="match status" value="1"/>
</dbReference>
<sequence>MIMMMLIVFLTFATPIISPDSQKLHVCDKQNVAWEELDGTHALLLRHTGKIESLDACKSLCMTKSWCVAINYNSQTSICIQYRKGHEQTRAGRNENIYLRKCLSKSTVSLMQAKSNYYSSVVRLKEFMHIRS</sequence>
<protein>
    <recommendedName>
        <fullName evidence="2">Apple domain-containing protein</fullName>
    </recommendedName>
</protein>